<reference evidence="2" key="1">
    <citation type="journal article" date="2018" name="Genome Biol. Evol.">
        <title>Genomics and development of Lentinus tigrinus, a white-rot wood-decaying mushroom with dimorphic fruiting bodies.</title>
        <authorList>
            <person name="Wu B."/>
            <person name="Xu Z."/>
            <person name="Knudson A."/>
            <person name="Carlson A."/>
            <person name="Chen N."/>
            <person name="Kovaka S."/>
            <person name="LaButti K."/>
            <person name="Lipzen A."/>
            <person name="Pennachio C."/>
            <person name="Riley R."/>
            <person name="Schakwitz W."/>
            <person name="Umezawa K."/>
            <person name="Ohm R.A."/>
            <person name="Grigoriev I.V."/>
            <person name="Nagy L.G."/>
            <person name="Gibbons J."/>
            <person name="Hibbett D."/>
        </authorList>
    </citation>
    <scope>NUCLEOTIDE SEQUENCE [LARGE SCALE GENOMIC DNA]</scope>
    <source>
        <strain evidence="2">ALCF2SS1-6</strain>
    </source>
</reference>
<accession>A0A5C2RWW0</accession>
<keyword evidence="1" id="KW-0472">Membrane</keyword>
<sequence length="127" mass="13930">MLKVEAYDVGIGIDTGLAILIMSILMRFLQRVLALAAVVLQVLRARYGTSTGRLATAKEVEGDLHLARDELALHLKSSRVLAGHPIPVSPMSGLAVIRMPDTAYDMKQFLVMVYSRFPEGARYPDSC</sequence>
<gene>
    <name evidence="2" type="ORF">L227DRAFT_333140</name>
</gene>
<protein>
    <submittedName>
        <fullName evidence="2">Uncharacterized protein</fullName>
    </submittedName>
</protein>
<evidence type="ECO:0000313" key="2">
    <source>
        <dbReference type="EMBL" id="RPD55046.1"/>
    </source>
</evidence>
<keyword evidence="1" id="KW-1133">Transmembrane helix</keyword>
<feature type="transmembrane region" description="Helical" evidence="1">
    <location>
        <begin position="17"/>
        <end position="43"/>
    </location>
</feature>
<proteinExistence type="predicted"/>
<dbReference type="Proteomes" id="UP000313359">
    <property type="component" value="Unassembled WGS sequence"/>
</dbReference>
<evidence type="ECO:0000256" key="1">
    <source>
        <dbReference type="SAM" id="Phobius"/>
    </source>
</evidence>
<keyword evidence="1" id="KW-0812">Transmembrane</keyword>
<dbReference type="EMBL" id="ML122299">
    <property type="protein sequence ID" value="RPD55046.1"/>
    <property type="molecule type" value="Genomic_DNA"/>
</dbReference>
<evidence type="ECO:0000313" key="3">
    <source>
        <dbReference type="Proteomes" id="UP000313359"/>
    </source>
</evidence>
<name>A0A5C2RWW0_9APHY</name>
<organism evidence="2 3">
    <name type="scientific">Lentinus tigrinus ALCF2SS1-6</name>
    <dbReference type="NCBI Taxonomy" id="1328759"/>
    <lineage>
        <taxon>Eukaryota</taxon>
        <taxon>Fungi</taxon>
        <taxon>Dikarya</taxon>
        <taxon>Basidiomycota</taxon>
        <taxon>Agaricomycotina</taxon>
        <taxon>Agaricomycetes</taxon>
        <taxon>Polyporales</taxon>
        <taxon>Polyporaceae</taxon>
        <taxon>Lentinus</taxon>
    </lineage>
</organism>
<keyword evidence="3" id="KW-1185">Reference proteome</keyword>
<dbReference type="AlphaFoldDB" id="A0A5C2RWW0"/>